<dbReference type="NCBIfam" id="NF001278">
    <property type="entry name" value="PRK00235.1-5"/>
    <property type="match status" value="1"/>
</dbReference>
<organism evidence="20 21">
    <name type="scientific">Chromatium okenii</name>
    <dbReference type="NCBI Taxonomy" id="61644"/>
    <lineage>
        <taxon>Bacteria</taxon>
        <taxon>Pseudomonadati</taxon>
        <taxon>Pseudomonadota</taxon>
        <taxon>Gammaproteobacteria</taxon>
        <taxon>Chromatiales</taxon>
        <taxon>Chromatiaceae</taxon>
        <taxon>Chromatium</taxon>
    </lineage>
</organism>
<dbReference type="Proteomes" id="UP000239936">
    <property type="component" value="Unassembled WGS sequence"/>
</dbReference>
<keyword evidence="9 19" id="KW-0808">Transferase</keyword>
<dbReference type="EMBL" id="PPGH01000035">
    <property type="protein sequence ID" value="PQJ96408.1"/>
    <property type="molecule type" value="Genomic_DNA"/>
</dbReference>
<evidence type="ECO:0000256" key="9">
    <source>
        <dbReference type="ARBA" id="ARBA00022679"/>
    </source>
</evidence>
<feature type="transmembrane region" description="Helical" evidence="19">
    <location>
        <begin position="175"/>
        <end position="191"/>
    </location>
</feature>
<dbReference type="Pfam" id="PF02654">
    <property type="entry name" value="CobS"/>
    <property type="match status" value="1"/>
</dbReference>
<evidence type="ECO:0000313" key="20">
    <source>
        <dbReference type="EMBL" id="PQJ96408.1"/>
    </source>
</evidence>
<evidence type="ECO:0000256" key="16">
    <source>
        <dbReference type="ARBA" id="ARBA00032853"/>
    </source>
</evidence>
<evidence type="ECO:0000256" key="13">
    <source>
        <dbReference type="ARBA" id="ARBA00023136"/>
    </source>
</evidence>
<evidence type="ECO:0000256" key="4">
    <source>
        <dbReference type="ARBA" id="ARBA00010561"/>
    </source>
</evidence>
<dbReference type="InterPro" id="IPR003805">
    <property type="entry name" value="CobS"/>
</dbReference>
<dbReference type="GO" id="GO:0008818">
    <property type="term" value="F:cobalamin 5'-phosphate synthase activity"/>
    <property type="evidence" value="ECO:0007669"/>
    <property type="project" value="UniProtKB-UniRule"/>
</dbReference>
<protein>
    <recommendedName>
        <fullName evidence="6 19">Adenosylcobinamide-GDP ribazoletransferase</fullName>
        <ecNumber evidence="5 19">2.7.8.26</ecNumber>
    </recommendedName>
    <alternativeName>
        <fullName evidence="16 19">Cobalamin synthase</fullName>
    </alternativeName>
    <alternativeName>
        <fullName evidence="15 19">Cobalamin-5'-phosphate synthase</fullName>
    </alternativeName>
</protein>
<proteinExistence type="inferred from homology"/>
<evidence type="ECO:0000256" key="17">
    <source>
        <dbReference type="ARBA" id="ARBA00048623"/>
    </source>
</evidence>
<dbReference type="NCBIfam" id="TIGR00317">
    <property type="entry name" value="cobS"/>
    <property type="match status" value="1"/>
</dbReference>
<evidence type="ECO:0000256" key="6">
    <source>
        <dbReference type="ARBA" id="ARBA00015850"/>
    </source>
</evidence>
<evidence type="ECO:0000256" key="8">
    <source>
        <dbReference type="ARBA" id="ARBA00022573"/>
    </source>
</evidence>
<dbReference type="OrthoDB" id="9794626at2"/>
<dbReference type="HAMAP" id="MF_00719">
    <property type="entry name" value="CobS"/>
    <property type="match status" value="1"/>
</dbReference>
<accession>A0A2S7XSH3</accession>
<evidence type="ECO:0000256" key="15">
    <source>
        <dbReference type="ARBA" id="ARBA00032605"/>
    </source>
</evidence>
<evidence type="ECO:0000256" key="7">
    <source>
        <dbReference type="ARBA" id="ARBA00022475"/>
    </source>
</evidence>
<evidence type="ECO:0000256" key="18">
    <source>
        <dbReference type="ARBA" id="ARBA00049504"/>
    </source>
</evidence>
<keyword evidence="8 19" id="KW-0169">Cobalamin biosynthesis</keyword>
<comment type="pathway">
    <text evidence="3 19">Cofactor biosynthesis; adenosylcobalamin biosynthesis; adenosylcobalamin from cob(II)yrinate a,c-diamide: step 7/7.</text>
</comment>
<comment type="caution">
    <text evidence="20">The sequence shown here is derived from an EMBL/GenBank/DDBJ whole genome shotgun (WGS) entry which is preliminary data.</text>
</comment>
<evidence type="ECO:0000256" key="12">
    <source>
        <dbReference type="ARBA" id="ARBA00022989"/>
    </source>
</evidence>
<dbReference type="GO" id="GO:0005886">
    <property type="term" value="C:plasma membrane"/>
    <property type="evidence" value="ECO:0007669"/>
    <property type="project" value="UniProtKB-SubCell"/>
</dbReference>
<gene>
    <name evidence="19" type="primary">cobS</name>
    <name evidence="20" type="ORF">CXB77_09945</name>
</gene>
<reference evidence="20 21" key="1">
    <citation type="submission" date="2018-01" db="EMBL/GenBank/DDBJ databases">
        <title>The complete genome sequence of Chromatium okenii LaCa, a purple sulfur bacterium with a turbulent life.</title>
        <authorList>
            <person name="Luedin S.M."/>
            <person name="Liechti N."/>
            <person name="Storelli N."/>
            <person name="Danza F."/>
            <person name="Wittwer M."/>
            <person name="Pothier J.F."/>
            <person name="Tonolla M.A."/>
        </authorList>
    </citation>
    <scope>NUCLEOTIDE SEQUENCE [LARGE SCALE GENOMIC DNA]</scope>
    <source>
        <strain evidence="20 21">LaCa</strain>
    </source>
</reference>
<evidence type="ECO:0000313" key="21">
    <source>
        <dbReference type="Proteomes" id="UP000239936"/>
    </source>
</evidence>
<evidence type="ECO:0000256" key="5">
    <source>
        <dbReference type="ARBA" id="ARBA00013200"/>
    </source>
</evidence>
<comment type="similarity">
    <text evidence="4 19">Belongs to the CobS family.</text>
</comment>
<dbReference type="GO" id="GO:0009236">
    <property type="term" value="P:cobalamin biosynthetic process"/>
    <property type="evidence" value="ECO:0007669"/>
    <property type="project" value="UniProtKB-UniRule"/>
</dbReference>
<feature type="transmembrane region" description="Helical" evidence="19">
    <location>
        <begin position="197"/>
        <end position="214"/>
    </location>
</feature>
<evidence type="ECO:0000256" key="3">
    <source>
        <dbReference type="ARBA" id="ARBA00004663"/>
    </source>
</evidence>
<name>A0A2S7XSH3_9GAMM</name>
<dbReference type="UniPathway" id="UPA00148">
    <property type="reaction ID" value="UER00238"/>
</dbReference>
<keyword evidence="11 19" id="KW-0460">Magnesium</keyword>
<dbReference type="PANTHER" id="PTHR34148:SF1">
    <property type="entry name" value="ADENOSYLCOBINAMIDE-GDP RIBAZOLETRANSFERASE"/>
    <property type="match status" value="1"/>
</dbReference>
<comment type="catalytic activity">
    <reaction evidence="18 19">
        <text>alpha-ribazole 5'-phosphate + adenosylcob(III)inamide-GDP = adenosylcob(III)alamin 5'-phosphate + GMP + H(+)</text>
        <dbReference type="Rhea" id="RHEA:23560"/>
        <dbReference type="ChEBI" id="CHEBI:15378"/>
        <dbReference type="ChEBI" id="CHEBI:57918"/>
        <dbReference type="ChEBI" id="CHEBI:58115"/>
        <dbReference type="ChEBI" id="CHEBI:60487"/>
        <dbReference type="ChEBI" id="CHEBI:60493"/>
        <dbReference type="EC" id="2.7.8.26"/>
    </reaction>
</comment>
<keyword evidence="12 19" id="KW-1133">Transmembrane helix</keyword>
<keyword evidence="13 19" id="KW-0472">Membrane</keyword>
<dbReference type="EC" id="2.7.8.26" evidence="5 19"/>
<feature type="transmembrane region" description="Helical" evidence="19">
    <location>
        <begin position="48"/>
        <end position="70"/>
    </location>
</feature>
<feature type="transmembrane region" description="Helical" evidence="19">
    <location>
        <begin position="106"/>
        <end position="129"/>
    </location>
</feature>
<evidence type="ECO:0000256" key="19">
    <source>
        <dbReference type="HAMAP-Rule" id="MF_00719"/>
    </source>
</evidence>
<comment type="subcellular location">
    <subcellularLocation>
        <location evidence="2 19">Cell membrane</location>
        <topology evidence="2 19">Multi-pass membrane protein</topology>
    </subcellularLocation>
</comment>
<evidence type="ECO:0000256" key="14">
    <source>
        <dbReference type="ARBA" id="ARBA00025228"/>
    </source>
</evidence>
<sequence length="248" mass="26420">MRPLWIAGRFLTRLPFPDPGATTAAEVGQSVLWYPLTGLLLGGLIASIAWLVSGAAVSVAAAVVLIAWVWGSGAIHLDGIADSADGWVGGLGSRERTLDIMKDPRCGSMGVTVIGLVLIAKFAGLQALLAQSDGWLLLWLPLLGRWQLPLLLLTTRYARSHGMAFEQAQHLPRRAGWLVVSAVLLAEILIVSATQNWILATTLALVTVSILLIMRRAMVQRLAGFTGDTAGAVVEVTETALLLVISWS</sequence>
<comment type="function">
    <text evidence="14 19">Joins adenosylcobinamide-GDP and alpha-ribazole to generate adenosylcobalamin (Ado-cobalamin). Also synthesizes adenosylcobalamin 5'-phosphate from adenosylcobinamide-GDP and alpha-ribazole 5'-phosphate.</text>
</comment>
<keyword evidence="10 19" id="KW-0812">Transmembrane</keyword>
<evidence type="ECO:0000256" key="11">
    <source>
        <dbReference type="ARBA" id="ARBA00022842"/>
    </source>
</evidence>
<dbReference type="PANTHER" id="PTHR34148">
    <property type="entry name" value="ADENOSYLCOBINAMIDE-GDP RIBAZOLETRANSFERASE"/>
    <property type="match status" value="1"/>
</dbReference>
<keyword evidence="7 19" id="KW-1003">Cell membrane</keyword>
<comment type="catalytic activity">
    <reaction evidence="17 19">
        <text>alpha-ribazole + adenosylcob(III)inamide-GDP = adenosylcob(III)alamin + GMP + H(+)</text>
        <dbReference type="Rhea" id="RHEA:16049"/>
        <dbReference type="ChEBI" id="CHEBI:10329"/>
        <dbReference type="ChEBI" id="CHEBI:15378"/>
        <dbReference type="ChEBI" id="CHEBI:18408"/>
        <dbReference type="ChEBI" id="CHEBI:58115"/>
        <dbReference type="ChEBI" id="CHEBI:60487"/>
        <dbReference type="EC" id="2.7.8.26"/>
    </reaction>
</comment>
<evidence type="ECO:0000256" key="1">
    <source>
        <dbReference type="ARBA" id="ARBA00001946"/>
    </source>
</evidence>
<feature type="transmembrane region" description="Helical" evidence="19">
    <location>
        <begin position="135"/>
        <end position="154"/>
    </location>
</feature>
<dbReference type="AlphaFoldDB" id="A0A2S7XSH3"/>
<dbReference type="GO" id="GO:0051073">
    <property type="term" value="F:adenosylcobinamide-GDP ribazoletransferase activity"/>
    <property type="evidence" value="ECO:0007669"/>
    <property type="project" value="UniProtKB-UniRule"/>
</dbReference>
<keyword evidence="21" id="KW-1185">Reference proteome</keyword>
<comment type="cofactor">
    <cofactor evidence="1 19">
        <name>Mg(2+)</name>
        <dbReference type="ChEBI" id="CHEBI:18420"/>
    </cofactor>
</comment>
<evidence type="ECO:0000256" key="2">
    <source>
        <dbReference type="ARBA" id="ARBA00004651"/>
    </source>
</evidence>
<evidence type="ECO:0000256" key="10">
    <source>
        <dbReference type="ARBA" id="ARBA00022692"/>
    </source>
</evidence>